<dbReference type="SMART" id="SM00563">
    <property type="entry name" value="PlsC"/>
    <property type="match status" value="1"/>
</dbReference>
<dbReference type="PANTHER" id="PTHR10983">
    <property type="entry name" value="1-ACYLGLYCEROL-3-PHOSPHATE ACYLTRANSFERASE-RELATED"/>
    <property type="match status" value="1"/>
</dbReference>
<evidence type="ECO:0000256" key="2">
    <source>
        <dbReference type="ARBA" id="ARBA00022679"/>
    </source>
</evidence>
<sequence>MISPAVEIANPEADPTSQIVGRKMTSSKDKSIDESSMDLKKVMAMIGAFYWLVMTALVVPVACVASCVLFVTPLLLFSRRLFNRWEHRLCRMVNDHWVSAGQYTGLNVVEYGDDIAKISEKRCLFLANHLGLVDHFILMTAMHNKYNLTGRYLWVIYNIWKYTPLGMMWTAHGNFFVNGGASKRASVLSTFREHLRKHYWKQDYGFIVMYPEGSRLFIIKDSAARFAEKNGLKPLKNCAHPRTGAAHAVLAECGPMPGRDNALEYVIDCTLGYPKGEVVELGKAMAGEWPNDDTTVAIHYRIHKVDPAWADEKELQKWLYARYEEKDQLLEEYYKTGRFDNSARRVYFPFSRVIIVQAFWMVLFYGHYLLWMKPVTVFGYRLLMSLLF</sequence>
<dbReference type="Pfam" id="PF16076">
    <property type="entry name" value="Acyltransf_C"/>
    <property type="match status" value="1"/>
</dbReference>
<feature type="transmembrane region" description="Helical" evidence="4">
    <location>
        <begin position="353"/>
        <end position="371"/>
    </location>
</feature>
<dbReference type="EMBL" id="JAUCMV010000006">
    <property type="protein sequence ID" value="KAK0390465.1"/>
    <property type="molecule type" value="Genomic_DNA"/>
</dbReference>
<keyword evidence="7" id="KW-1185">Reference proteome</keyword>
<evidence type="ECO:0000313" key="6">
    <source>
        <dbReference type="EMBL" id="KAK0390465.1"/>
    </source>
</evidence>
<dbReference type="CDD" id="cd07990">
    <property type="entry name" value="LPLAT_LCLAT1-like"/>
    <property type="match status" value="1"/>
</dbReference>
<name>A0AA39GN79_9BILA</name>
<dbReference type="GO" id="GO:0016746">
    <property type="term" value="F:acyltransferase activity"/>
    <property type="evidence" value="ECO:0007669"/>
    <property type="project" value="UniProtKB-KW"/>
</dbReference>
<keyword evidence="4" id="KW-1133">Transmembrane helix</keyword>
<protein>
    <recommendedName>
        <fullName evidence="5">Phospholipid/glycerol acyltransferase domain-containing protein</fullName>
    </recommendedName>
</protein>
<dbReference type="Proteomes" id="UP001175271">
    <property type="component" value="Unassembled WGS sequence"/>
</dbReference>
<dbReference type="GO" id="GO:0036149">
    <property type="term" value="P:phosphatidylinositol acyl-chain remodeling"/>
    <property type="evidence" value="ECO:0007669"/>
    <property type="project" value="TreeGrafter"/>
</dbReference>
<accession>A0AA39GN79</accession>
<dbReference type="PANTHER" id="PTHR10983:SF14">
    <property type="entry name" value="1-ACYL-SN-GLYCEROL-3-PHOSPHATE ACYLTRANSFERASE ACL-12-RELATED"/>
    <property type="match status" value="1"/>
</dbReference>
<reference evidence="6" key="1">
    <citation type="submission" date="2023-06" db="EMBL/GenBank/DDBJ databases">
        <title>Genomic analysis of the entomopathogenic nematode Steinernema hermaphroditum.</title>
        <authorList>
            <person name="Schwarz E.M."/>
            <person name="Heppert J.K."/>
            <person name="Baniya A."/>
            <person name="Schwartz H.T."/>
            <person name="Tan C.-H."/>
            <person name="Antoshechkin I."/>
            <person name="Sternberg P.W."/>
            <person name="Goodrich-Blair H."/>
            <person name="Dillman A.R."/>
        </authorList>
    </citation>
    <scope>NUCLEOTIDE SEQUENCE</scope>
    <source>
        <strain evidence="6">PS9179</strain>
        <tissue evidence="6">Whole animal</tissue>
    </source>
</reference>
<dbReference type="Pfam" id="PF01553">
    <property type="entry name" value="Acyltransferase"/>
    <property type="match status" value="1"/>
</dbReference>
<dbReference type="InterPro" id="IPR002123">
    <property type="entry name" value="Plipid/glycerol_acylTrfase"/>
</dbReference>
<evidence type="ECO:0000256" key="4">
    <source>
        <dbReference type="SAM" id="Phobius"/>
    </source>
</evidence>
<organism evidence="6 7">
    <name type="scientific">Steinernema hermaphroditum</name>
    <dbReference type="NCBI Taxonomy" id="289476"/>
    <lineage>
        <taxon>Eukaryota</taxon>
        <taxon>Metazoa</taxon>
        <taxon>Ecdysozoa</taxon>
        <taxon>Nematoda</taxon>
        <taxon>Chromadorea</taxon>
        <taxon>Rhabditida</taxon>
        <taxon>Tylenchina</taxon>
        <taxon>Panagrolaimomorpha</taxon>
        <taxon>Strongyloidoidea</taxon>
        <taxon>Steinernematidae</taxon>
        <taxon>Steinernema</taxon>
    </lineage>
</organism>
<comment type="similarity">
    <text evidence="1">Belongs to the 1-acyl-sn-glycerol-3-phosphate acyltransferase family.</text>
</comment>
<evidence type="ECO:0000256" key="3">
    <source>
        <dbReference type="ARBA" id="ARBA00023315"/>
    </source>
</evidence>
<evidence type="ECO:0000256" key="1">
    <source>
        <dbReference type="ARBA" id="ARBA00008655"/>
    </source>
</evidence>
<dbReference type="GO" id="GO:0005783">
    <property type="term" value="C:endoplasmic reticulum"/>
    <property type="evidence" value="ECO:0007669"/>
    <property type="project" value="TreeGrafter"/>
</dbReference>
<dbReference type="InterPro" id="IPR032098">
    <property type="entry name" value="Acyltransf_C"/>
</dbReference>
<gene>
    <name evidence="6" type="ORF">QR680_019366</name>
</gene>
<proteinExistence type="inferred from homology"/>
<keyword evidence="2" id="KW-0808">Transferase</keyword>
<keyword evidence="4" id="KW-0812">Transmembrane</keyword>
<comment type="caution">
    <text evidence="6">The sequence shown here is derived from an EMBL/GenBank/DDBJ whole genome shotgun (WGS) entry which is preliminary data.</text>
</comment>
<evidence type="ECO:0000313" key="7">
    <source>
        <dbReference type="Proteomes" id="UP001175271"/>
    </source>
</evidence>
<keyword evidence="4" id="KW-0472">Membrane</keyword>
<feature type="transmembrane region" description="Helical" evidence="4">
    <location>
        <begin position="48"/>
        <end position="77"/>
    </location>
</feature>
<keyword evidence="3" id="KW-0012">Acyltransferase</keyword>
<dbReference type="AlphaFoldDB" id="A0AA39GN79"/>
<dbReference type="SUPFAM" id="SSF69593">
    <property type="entry name" value="Glycerol-3-phosphate (1)-acyltransferase"/>
    <property type="match status" value="1"/>
</dbReference>
<evidence type="ECO:0000259" key="5">
    <source>
        <dbReference type="SMART" id="SM00563"/>
    </source>
</evidence>
<feature type="domain" description="Phospholipid/glycerol acyltransferase" evidence="5">
    <location>
        <begin position="123"/>
        <end position="243"/>
    </location>
</feature>